<name>A0ABN9PPQ2_9DINO</name>
<feature type="region of interest" description="Disordered" evidence="1">
    <location>
        <begin position="342"/>
        <end position="378"/>
    </location>
</feature>
<evidence type="ECO:0000313" key="2">
    <source>
        <dbReference type="EMBL" id="CAK0793535.1"/>
    </source>
</evidence>
<protein>
    <submittedName>
        <fullName evidence="2">Uncharacterized protein</fullName>
    </submittedName>
</protein>
<proteinExistence type="predicted"/>
<evidence type="ECO:0000256" key="1">
    <source>
        <dbReference type="SAM" id="MobiDB-lite"/>
    </source>
</evidence>
<sequence>VGTWMVLVPDGHLYAKSVVGCDDGPARTRGLRAGALPAGLREAVYSFRESLGTRGLRVLVGEARGEVRLEADGQELPQVTCYVSTSGRARPIGALLDVPAAAPLLPAAGADAVPWRRRRLACPLGSRWQARARPGTAWTIVDEVGGGDVLLGGAVGASEALVRNGSGWTKVLALSAHARDAFRERARLNGGDRSPPGPAGSGDADARTLSVDFDAQGKRYNAWREVVAEMTRHPCADWPLDARPTAVHFCARMERTGRVPSGWLDKWSQSKNIAVGDRVHYELGTILDALEYAGSYDQLNLGTLVFAELLCLRVQPNFENAKYFSGIKSLSDAVSPDLKSFTARQAKGKTESEKQRQKVMELRGKTESGNADAAGGYK</sequence>
<comment type="caution">
    <text evidence="2">The sequence shown here is derived from an EMBL/GenBank/DDBJ whole genome shotgun (WGS) entry which is preliminary data.</text>
</comment>
<feature type="compositionally biased region" description="Basic and acidic residues" evidence="1">
    <location>
        <begin position="348"/>
        <end position="366"/>
    </location>
</feature>
<feature type="region of interest" description="Disordered" evidence="1">
    <location>
        <begin position="185"/>
        <end position="206"/>
    </location>
</feature>
<reference evidence="2" key="1">
    <citation type="submission" date="2023-10" db="EMBL/GenBank/DDBJ databases">
        <authorList>
            <person name="Chen Y."/>
            <person name="Shah S."/>
            <person name="Dougan E. K."/>
            <person name="Thang M."/>
            <person name="Chan C."/>
        </authorList>
    </citation>
    <scope>NUCLEOTIDE SEQUENCE [LARGE SCALE GENOMIC DNA]</scope>
</reference>
<evidence type="ECO:0000313" key="3">
    <source>
        <dbReference type="Proteomes" id="UP001189429"/>
    </source>
</evidence>
<accession>A0ABN9PPQ2</accession>
<feature type="non-terminal residue" evidence="2">
    <location>
        <position position="1"/>
    </location>
</feature>
<organism evidence="2 3">
    <name type="scientific">Prorocentrum cordatum</name>
    <dbReference type="NCBI Taxonomy" id="2364126"/>
    <lineage>
        <taxon>Eukaryota</taxon>
        <taxon>Sar</taxon>
        <taxon>Alveolata</taxon>
        <taxon>Dinophyceae</taxon>
        <taxon>Prorocentrales</taxon>
        <taxon>Prorocentraceae</taxon>
        <taxon>Prorocentrum</taxon>
    </lineage>
</organism>
<dbReference type="EMBL" id="CAUYUJ010000987">
    <property type="protein sequence ID" value="CAK0793535.1"/>
    <property type="molecule type" value="Genomic_DNA"/>
</dbReference>
<gene>
    <name evidence="2" type="ORF">PCOR1329_LOCUS3800</name>
</gene>
<keyword evidence="3" id="KW-1185">Reference proteome</keyword>
<dbReference type="Proteomes" id="UP001189429">
    <property type="component" value="Unassembled WGS sequence"/>
</dbReference>